<dbReference type="InterPro" id="IPR032675">
    <property type="entry name" value="LRR_dom_sf"/>
</dbReference>
<organism evidence="1 2">
    <name type="scientific">Schistosoma mattheei</name>
    <dbReference type="NCBI Taxonomy" id="31246"/>
    <lineage>
        <taxon>Eukaryota</taxon>
        <taxon>Metazoa</taxon>
        <taxon>Spiralia</taxon>
        <taxon>Lophotrochozoa</taxon>
        <taxon>Platyhelminthes</taxon>
        <taxon>Trematoda</taxon>
        <taxon>Digenea</taxon>
        <taxon>Strigeidida</taxon>
        <taxon>Schistosomatoidea</taxon>
        <taxon>Schistosomatidae</taxon>
        <taxon>Schistosoma</taxon>
    </lineage>
</organism>
<dbReference type="SMART" id="SM00364">
    <property type="entry name" value="LRR_BAC"/>
    <property type="match status" value="5"/>
</dbReference>
<dbReference type="PANTHER" id="PTHR48051">
    <property type="match status" value="1"/>
</dbReference>
<proteinExistence type="predicted"/>
<dbReference type="InterPro" id="IPR025875">
    <property type="entry name" value="Leu-rich_rpt_4"/>
</dbReference>
<dbReference type="SMART" id="SM00365">
    <property type="entry name" value="LRR_SD22"/>
    <property type="match status" value="5"/>
</dbReference>
<keyword evidence="2" id="KW-1185">Reference proteome</keyword>
<dbReference type="Proteomes" id="UP000269396">
    <property type="component" value="Unassembled WGS sequence"/>
</dbReference>
<dbReference type="InterPro" id="IPR003591">
    <property type="entry name" value="Leu-rich_rpt_typical-subtyp"/>
</dbReference>
<reference evidence="1 2" key="1">
    <citation type="submission" date="2018-11" db="EMBL/GenBank/DDBJ databases">
        <authorList>
            <consortium name="Pathogen Informatics"/>
        </authorList>
    </citation>
    <scope>NUCLEOTIDE SEQUENCE [LARGE SCALE GENOMIC DNA]</scope>
    <source>
        <strain>Denwood</strain>
        <strain evidence="2">Zambia</strain>
    </source>
</reference>
<protein>
    <submittedName>
        <fullName evidence="1">Uncharacterized protein</fullName>
    </submittedName>
</protein>
<evidence type="ECO:0000313" key="1">
    <source>
        <dbReference type="EMBL" id="VDP60318.1"/>
    </source>
</evidence>
<accession>A0A183PCV8</accession>
<name>A0A183PCV8_9TREM</name>
<dbReference type="GO" id="GO:0005737">
    <property type="term" value="C:cytoplasm"/>
    <property type="evidence" value="ECO:0007669"/>
    <property type="project" value="TreeGrafter"/>
</dbReference>
<dbReference type="AlphaFoldDB" id="A0A183PCV8"/>
<dbReference type="Gene3D" id="3.80.10.10">
    <property type="entry name" value="Ribonuclease Inhibitor"/>
    <property type="match status" value="1"/>
</dbReference>
<dbReference type="SUPFAM" id="SSF52058">
    <property type="entry name" value="L domain-like"/>
    <property type="match status" value="1"/>
</dbReference>
<dbReference type="SMART" id="SM00369">
    <property type="entry name" value="LRR_TYP"/>
    <property type="match status" value="5"/>
</dbReference>
<dbReference type="PANTHER" id="PTHR48051:SF54">
    <property type="entry name" value="LEUCINE-RICH REPEAT-CONTAINING PROTEIN"/>
    <property type="match status" value="1"/>
</dbReference>
<evidence type="ECO:0000313" key="2">
    <source>
        <dbReference type="Proteomes" id="UP000269396"/>
    </source>
</evidence>
<dbReference type="PROSITE" id="PS51450">
    <property type="entry name" value="LRR"/>
    <property type="match status" value="2"/>
</dbReference>
<dbReference type="EMBL" id="UZAL01032198">
    <property type="protein sequence ID" value="VDP60318.1"/>
    <property type="molecule type" value="Genomic_DNA"/>
</dbReference>
<sequence>PKKVKVTVQRPGDQKAYQCGPHLRKTKKTDSDAIKEINRCREENTTRLDLTKGQLHFLPPSIRDVAHHLKELYLYCNKLVNLPNEIGTLFALEILMVQENSLSDLPETLAQCTQLRVLDIRHNKLCEIPQVVYKLHNLTHLFLRFNRIRVVDEEIKYLTKLQVLSLRENKIHTLPADPGIGQLTNLITLDVSHNHLEQLSEMCTTYCRFRCVSLNVNLSLLKIINENVCPQVYNHLESLPDSLALCTNLLELNIEGNNIWQLPNTDENFTSVSVKFVVLHQK</sequence>
<dbReference type="Pfam" id="PF13855">
    <property type="entry name" value="LRR_8"/>
    <property type="match status" value="1"/>
</dbReference>
<dbReference type="STRING" id="31246.A0A183PCV8"/>
<dbReference type="InterPro" id="IPR050216">
    <property type="entry name" value="LRR_domain-containing"/>
</dbReference>
<dbReference type="InterPro" id="IPR001611">
    <property type="entry name" value="Leu-rich_rpt"/>
</dbReference>
<gene>
    <name evidence="1" type="ORF">SMTD_LOCUS12194</name>
</gene>
<dbReference type="Pfam" id="PF00560">
    <property type="entry name" value="LRR_1"/>
    <property type="match status" value="1"/>
</dbReference>
<feature type="non-terminal residue" evidence="1">
    <location>
        <position position="1"/>
    </location>
</feature>
<dbReference type="Pfam" id="PF12799">
    <property type="entry name" value="LRR_4"/>
    <property type="match status" value="1"/>
</dbReference>